<keyword evidence="3" id="KW-0479">Metal-binding</keyword>
<keyword evidence="2 4" id="KW-0378">Hydrolase</keyword>
<evidence type="ECO:0000313" key="4">
    <source>
        <dbReference type="EMBL" id="EYD74950.1"/>
    </source>
</evidence>
<keyword evidence="5" id="KW-1185">Reference proteome</keyword>
<dbReference type="InterPro" id="IPR036705">
    <property type="entry name" value="Ribosyl_crysJ1_sf"/>
</dbReference>
<evidence type="ECO:0000256" key="3">
    <source>
        <dbReference type="PIRSR" id="PIRSR605502-1"/>
    </source>
</evidence>
<dbReference type="GO" id="GO:0046872">
    <property type="term" value="F:metal ion binding"/>
    <property type="evidence" value="ECO:0007669"/>
    <property type="project" value="UniProtKB-KW"/>
</dbReference>
<comment type="similarity">
    <text evidence="1">Belongs to the ADP-ribosylglycohydrolase family.</text>
</comment>
<comment type="caution">
    <text evidence="4">The sequence shown here is derived from an EMBL/GenBank/DDBJ whole genome shotgun (WGS) entry which is preliminary data.</text>
</comment>
<dbReference type="PANTHER" id="PTHR16222">
    <property type="entry name" value="ADP-RIBOSYLGLYCOHYDROLASE"/>
    <property type="match status" value="1"/>
</dbReference>
<dbReference type="Gene3D" id="1.10.4080.10">
    <property type="entry name" value="ADP-ribosylation/Crystallin J1"/>
    <property type="match status" value="1"/>
</dbReference>
<dbReference type="SUPFAM" id="SSF101478">
    <property type="entry name" value="ADP-ribosylglycohydrolase"/>
    <property type="match status" value="1"/>
</dbReference>
<dbReference type="PANTHER" id="PTHR16222:SF24">
    <property type="entry name" value="ADP-RIBOSYLHYDROLASE ARH3"/>
    <property type="match status" value="1"/>
</dbReference>
<dbReference type="EMBL" id="AOSK01000097">
    <property type="protein sequence ID" value="EYD74950.1"/>
    <property type="molecule type" value="Genomic_DNA"/>
</dbReference>
<feature type="binding site" evidence="3">
    <location>
        <position position="153"/>
    </location>
    <ligand>
        <name>Mg(2+)</name>
        <dbReference type="ChEBI" id="CHEBI:18420"/>
        <label>1</label>
    </ligand>
</feature>
<organism evidence="4 5">
    <name type="scientific">Rubellimicrobium mesophilum DSM 19309</name>
    <dbReference type="NCBI Taxonomy" id="442562"/>
    <lineage>
        <taxon>Bacteria</taxon>
        <taxon>Pseudomonadati</taxon>
        <taxon>Pseudomonadota</taxon>
        <taxon>Alphaproteobacteria</taxon>
        <taxon>Rhodobacterales</taxon>
        <taxon>Roseobacteraceae</taxon>
        <taxon>Rubellimicrobium</taxon>
    </lineage>
</organism>
<accession>A0A017HKV1</accession>
<feature type="binding site" evidence="3">
    <location>
        <position position="150"/>
    </location>
    <ligand>
        <name>Mg(2+)</name>
        <dbReference type="ChEBI" id="CHEBI:18420"/>
        <label>1</label>
    </ligand>
</feature>
<protein>
    <submittedName>
        <fullName evidence="4">ADP-ribosylglycohydrolase-like protein</fullName>
    </submittedName>
</protein>
<dbReference type="HOGENOM" id="CLU_1481340_0_0_5"/>
<dbReference type="AlphaFoldDB" id="A0A017HKV1"/>
<dbReference type="GO" id="GO:0016787">
    <property type="term" value="F:hydrolase activity"/>
    <property type="evidence" value="ECO:0007669"/>
    <property type="project" value="UniProtKB-KW"/>
</dbReference>
<feature type="binding site" evidence="3">
    <location>
        <position position="152"/>
    </location>
    <ligand>
        <name>Mg(2+)</name>
        <dbReference type="ChEBI" id="CHEBI:18420"/>
        <label>1</label>
    </ligand>
</feature>
<proteinExistence type="inferred from homology"/>
<dbReference type="Proteomes" id="UP000019666">
    <property type="component" value="Unassembled WGS sequence"/>
</dbReference>
<evidence type="ECO:0000256" key="1">
    <source>
        <dbReference type="ARBA" id="ARBA00010702"/>
    </source>
</evidence>
<gene>
    <name evidence="4" type="ORF">Rumeso_03462</name>
</gene>
<name>A0A017HKV1_9RHOB</name>
<dbReference type="Pfam" id="PF03747">
    <property type="entry name" value="ADP_ribosyl_GH"/>
    <property type="match status" value="1"/>
</dbReference>
<sequence>MSALGAAEKFGDVAHNGSKGCGTIMRVAPVAFMGAEPLQIEVLGMETSALTHGHRTGQEAAAAWAIILAEVLRGTPVEATAHNVAGRFGSETREAIRSALTAPRDGRPETVESLGGGWTAEEALAIALYAVLASTSFEEGFRIAVTHGGDSDSTGAIAGNLLGLIYAQEVMAHPWRREIECADVIDRLARDMDACLRHPDACDGKAPGALKDRYPSW</sequence>
<reference evidence="4 5" key="1">
    <citation type="submission" date="2013-02" db="EMBL/GenBank/DDBJ databases">
        <authorList>
            <person name="Fiebig A."/>
            <person name="Goeker M."/>
            <person name="Klenk H.-P.P."/>
        </authorList>
    </citation>
    <scope>NUCLEOTIDE SEQUENCE [LARGE SCALE GENOMIC DNA]</scope>
    <source>
        <strain evidence="4 5">DSM 19309</strain>
    </source>
</reference>
<evidence type="ECO:0000313" key="5">
    <source>
        <dbReference type="Proteomes" id="UP000019666"/>
    </source>
</evidence>
<comment type="cofactor">
    <cofactor evidence="3">
        <name>Mg(2+)</name>
        <dbReference type="ChEBI" id="CHEBI:18420"/>
    </cofactor>
    <text evidence="3">Binds 2 magnesium ions per subunit.</text>
</comment>
<evidence type="ECO:0000256" key="2">
    <source>
        <dbReference type="ARBA" id="ARBA00022801"/>
    </source>
</evidence>
<dbReference type="InterPro" id="IPR005502">
    <property type="entry name" value="Ribosyl_crysJ1"/>
</dbReference>
<dbReference type="PATRIC" id="fig|442562.3.peg.3407"/>
<dbReference type="InterPro" id="IPR050792">
    <property type="entry name" value="ADP-ribosylglycohydrolase"/>
</dbReference>
<dbReference type="STRING" id="442562.Rumeso_03462"/>
<keyword evidence="3" id="KW-0460">Magnesium</keyword>